<gene>
    <name evidence="19" type="ORF">EB1_23200</name>
</gene>
<dbReference type="PROSITE" id="PS50885">
    <property type="entry name" value="HAMP"/>
    <property type="match status" value="1"/>
</dbReference>
<dbReference type="InterPro" id="IPR003660">
    <property type="entry name" value="HAMP_dom"/>
</dbReference>
<dbReference type="InterPro" id="IPR003661">
    <property type="entry name" value="HisK_dim/P_dom"/>
</dbReference>
<evidence type="ECO:0000256" key="12">
    <source>
        <dbReference type="ARBA" id="ARBA00022989"/>
    </source>
</evidence>
<evidence type="ECO:0000256" key="10">
    <source>
        <dbReference type="ARBA" id="ARBA00022777"/>
    </source>
</evidence>
<dbReference type="OrthoDB" id="9813151at2"/>
<dbReference type="SUPFAM" id="SSF47384">
    <property type="entry name" value="Homodimeric domain of signal transducing histidine kinase"/>
    <property type="match status" value="1"/>
</dbReference>
<dbReference type="Gene3D" id="3.30.450.20">
    <property type="entry name" value="PAS domain"/>
    <property type="match status" value="1"/>
</dbReference>
<dbReference type="NCBIfam" id="TIGR00229">
    <property type="entry name" value="sensory_box"/>
    <property type="match status" value="1"/>
</dbReference>
<keyword evidence="7" id="KW-0808">Transferase</keyword>
<dbReference type="FunFam" id="3.30.565.10:FF:000023">
    <property type="entry name" value="PAS domain-containing sensor histidine kinase"/>
    <property type="match status" value="1"/>
</dbReference>
<keyword evidence="8 15" id="KW-0812">Transmembrane</keyword>
<dbReference type="EMBL" id="BJXC01000016">
    <property type="protein sequence ID" value="GEM52530.1"/>
    <property type="molecule type" value="Genomic_DNA"/>
</dbReference>
<dbReference type="GO" id="GO:0007234">
    <property type="term" value="P:osmosensory signaling via phosphorelay pathway"/>
    <property type="evidence" value="ECO:0007669"/>
    <property type="project" value="TreeGrafter"/>
</dbReference>
<keyword evidence="11" id="KW-0067">ATP-binding</keyword>
<keyword evidence="10 19" id="KW-0418">Kinase</keyword>
<keyword evidence="13" id="KW-0902">Two-component regulatory system</keyword>
<dbReference type="InterPro" id="IPR050351">
    <property type="entry name" value="BphY/WalK/GraS-like"/>
</dbReference>
<dbReference type="SUPFAM" id="SSF158472">
    <property type="entry name" value="HAMP domain-like"/>
    <property type="match status" value="1"/>
</dbReference>
<evidence type="ECO:0000256" key="7">
    <source>
        <dbReference type="ARBA" id="ARBA00022679"/>
    </source>
</evidence>
<evidence type="ECO:0000256" key="9">
    <source>
        <dbReference type="ARBA" id="ARBA00022741"/>
    </source>
</evidence>
<dbReference type="InterPro" id="IPR035965">
    <property type="entry name" value="PAS-like_dom_sf"/>
</dbReference>
<feature type="domain" description="PAS" evidence="17">
    <location>
        <begin position="227"/>
        <end position="311"/>
    </location>
</feature>
<evidence type="ECO:0000313" key="20">
    <source>
        <dbReference type="Proteomes" id="UP000321245"/>
    </source>
</evidence>
<dbReference type="GO" id="GO:0005524">
    <property type="term" value="F:ATP binding"/>
    <property type="evidence" value="ECO:0007669"/>
    <property type="project" value="UniProtKB-KW"/>
</dbReference>
<dbReference type="Proteomes" id="UP000321245">
    <property type="component" value="Unassembled WGS sequence"/>
</dbReference>
<dbReference type="PROSITE" id="PS50112">
    <property type="entry name" value="PAS"/>
    <property type="match status" value="1"/>
</dbReference>
<organism evidence="19 20">
    <name type="scientific">Empedobacter brevis NBRC 14943 = ATCC 43319</name>
    <dbReference type="NCBI Taxonomy" id="1218108"/>
    <lineage>
        <taxon>Bacteria</taxon>
        <taxon>Pseudomonadati</taxon>
        <taxon>Bacteroidota</taxon>
        <taxon>Flavobacteriia</taxon>
        <taxon>Flavobacteriales</taxon>
        <taxon>Weeksellaceae</taxon>
        <taxon>Empedobacter</taxon>
    </lineage>
</organism>
<dbReference type="EC" id="2.7.13.3" evidence="4"/>
<dbReference type="GO" id="GO:0030295">
    <property type="term" value="F:protein kinase activator activity"/>
    <property type="evidence" value="ECO:0007669"/>
    <property type="project" value="TreeGrafter"/>
</dbReference>
<evidence type="ECO:0000256" key="14">
    <source>
        <dbReference type="ARBA" id="ARBA00023136"/>
    </source>
</evidence>
<feature type="domain" description="HAMP" evidence="18">
    <location>
        <begin position="166"/>
        <end position="218"/>
    </location>
</feature>
<dbReference type="CDD" id="cd06225">
    <property type="entry name" value="HAMP"/>
    <property type="match status" value="1"/>
</dbReference>
<keyword evidence="14 15" id="KW-0472">Membrane</keyword>
<evidence type="ECO:0000256" key="15">
    <source>
        <dbReference type="SAM" id="Phobius"/>
    </source>
</evidence>
<dbReference type="PRINTS" id="PR00344">
    <property type="entry name" value="BCTRLSENSOR"/>
</dbReference>
<dbReference type="PANTHER" id="PTHR42878:SF7">
    <property type="entry name" value="SENSOR HISTIDINE KINASE GLRK"/>
    <property type="match status" value="1"/>
</dbReference>
<evidence type="ECO:0000256" key="5">
    <source>
        <dbReference type="ARBA" id="ARBA00022475"/>
    </source>
</evidence>
<comment type="subcellular location">
    <subcellularLocation>
        <location evidence="3">Cell membrane</location>
    </subcellularLocation>
    <subcellularLocation>
        <location evidence="2">Membrane</location>
        <topology evidence="2">Multi-pass membrane protein</topology>
    </subcellularLocation>
</comment>
<dbReference type="CDD" id="cd00130">
    <property type="entry name" value="PAS"/>
    <property type="match status" value="1"/>
</dbReference>
<dbReference type="InterPro" id="IPR003594">
    <property type="entry name" value="HATPase_dom"/>
</dbReference>
<evidence type="ECO:0000256" key="11">
    <source>
        <dbReference type="ARBA" id="ARBA00022840"/>
    </source>
</evidence>
<protein>
    <recommendedName>
        <fullName evidence="4">histidine kinase</fullName>
        <ecNumber evidence="4">2.7.13.3</ecNumber>
    </recommendedName>
</protein>
<evidence type="ECO:0000256" key="13">
    <source>
        <dbReference type="ARBA" id="ARBA00023012"/>
    </source>
</evidence>
<dbReference type="AlphaFoldDB" id="A0A511NI96"/>
<keyword evidence="20" id="KW-1185">Reference proteome</keyword>
<dbReference type="InterPro" id="IPR004358">
    <property type="entry name" value="Sig_transdc_His_kin-like_C"/>
</dbReference>
<evidence type="ECO:0000313" key="19">
    <source>
        <dbReference type="EMBL" id="GEM52530.1"/>
    </source>
</evidence>
<reference evidence="19 20" key="1">
    <citation type="submission" date="2019-07" db="EMBL/GenBank/DDBJ databases">
        <title>Whole genome shotgun sequence of Empedobacter brevis NBRC 14943.</title>
        <authorList>
            <person name="Hosoyama A."/>
            <person name="Uohara A."/>
            <person name="Ohji S."/>
            <person name="Ichikawa N."/>
        </authorList>
    </citation>
    <scope>NUCLEOTIDE SEQUENCE [LARGE SCALE GENOMIC DNA]</scope>
    <source>
        <strain evidence="19 20">NBRC 14943</strain>
    </source>
</reference>
<dbReference type="RefSeq" id="WP_019976717.1">
    <property type="nucleotide sequence ID" value="NZ_BJXC01000016.1"/>
</dbReference>
<keyword evidence="9" id="KW-0547">Nucleotide-binding</keyword>
<name>A0A511NI96_9FLAO</name>
<dbReference type="InterPro" id="IPR005467">
    <property type="entry name" value="His_kinase_dom"/>
</dbReference>
<dbReference type="GO" id="GO:0006355">
    <property type="term" value="P:regulation of DNA-templated transcription"/>
    <property type="evidence" value="ECO:0007669"/>
    <property type="project" value="InterPro"/>
</dbReference>
<evidence type="ECO:0000259" key="17">
    <source>
        <dbReference type="PROSITE" id="PS50112"/>
    </source>
</evidence>
<comment type="caution">
    <text evidence="19">The sequence shown here is derived from an EMBL/GenBank/DDBJ whole genome shotgun (WGS) entry which is preliminary data.</text>
</comment>
<dbReference type="SMART" id="SM00388">
    <property type="entry name" value="HisKA"/>
    <property type="match status" value="1"/>
</dbReference>
<dbReference type="SMART" id="SM00091">
    <property type="entry name" value="PAS"/>
    <property type="match status" value="1"/>
</dbReference>
<dbReference type="InterPro" id="IPR036097">
    <property type="entry name" value="HisK_dim/P_sf"/>
</dbReference>
<evidence type="ECO:0000256" key="4">
    <source>
        <dbReference type="ARBA" id="ARBA00012438"/>
    </source>
</evidence>
<evidence type="ECO:0000256" key="2">
    <source>
        <dbReference type="ARBA" id="ARBA00004141"/>
    </source>
</evidence>
<dbReference type="InterPro" id="IPR036890">
    <property type="entry name" value="HATPase_C_sf"/>
</dbReference>
<evidence type="ECO:0000259" key="18">
    <source>
        <dbReference type="PROSITE" id="PS50885"/>
    </source>
</evidence>
<dbReference type="SMART" id="SM00387">
    <property type="entry name" value="HATPase_c"/>
    <property type="match status" value="1"/>
</dbReference>
<dbReference type="InterPro" id="IPR013767">
    <property type="entry name" value="PAS_fold"/>
</dbReference>
<evidence type="ECO:0000256" key="6">
    <source>
        <dbReference type="ARBA" id="ARBA00022553"/>
    </source>
</evidence>
<evidence type="ECO:0000256" key="3">
    <source>
        <dbReference type="ARBA" id="ARBA00004236"/>
    </source>
</evidence>
<dbReference type="Pfam" id="PF00512">
    <property type="entry name" value="HisKA"/>
    <property type="match status" value="1"/>
</dbReference>
<sequence length="580" mass="65435">MKIKAKLTIGVGALFLLILTLAVVSGWFVNQLKKDTNNILVANYNTLQYSRNMLLALEDITKDKTALGIFEKNLNLQHQNVTEIGEKEATRLIIKHFNSLKQHPDNIELNSFIRKDITEVMRLNMEAINRKSDIADDTAQRAIVIISVTGTLCFIIAFTLLINLPSNIADPIKELTESIKEIAGQNYKKRVHFESHNEFGDLAKSFNTMAQKLEEYSESKLDKILKGKKRIETLIDNLHDPVIGIDENKKVLFANEKALTISGLRKEEFIEKRIQDIAVTNDLIRTIIKNLFLPKDENTKSEQLKIYADGKESYFEKEVVDINIIPTGEANSEFIGQVILLRNITPFKELDLAKTNFMGTVSHEFKTPISSMQMGIQLLENEKTGALNNEQKGLINGIKDDTDRLLKITGELLNITQVESGAVQINLISSEIKPMIDYALNANKSAAEHKNIQLDVNIQDDELVLADSEKTAWVLTNIISNAIRYSYENATILIKTEKENHQIKFSVTDTGQGIQSQFLNKIFERYFRIPGTKKDGTGLGLSISKEFIEAQGGKIWAESEYGAGSTFYFTLYTNSNNFSK</sequence>
<comment type="catalytic activity">
    <reaction evidence="1">
        <text>ATP + protein L-histidine = ADP + protein N-phospho-L-histidine.</text>
        <dbReference type="EC" id="2.7.13.3"/>
    </reaction>
</comment>
<dbReference type="CDD" id="cd00082">
    <property type="entry name" value="HisKA"/>
    <property type="match status" value="1"/>
</dbReference>
<dbReference type="GO" id="GO:0005886">
    <property type="term" value="C:plasma membrane"/>
    <property type="evidence" value="ECO:0007669"/>
    <property type="project" value="UniProtKB-SubCell"/>
</dbReference>
<feature type="transmembrane region" description="Helical" evidence="15">
    <location>
        <begin position="142"/>
        <end position="164"/>
    </location>
</feature>
<dbReference type="SUPFAM" id="SSF55785">
    <property type="entry name" value="PYP-like sensor domain (PAS domain)"/>
    <property type="match status" value="1"/>
</dbReference>
<dbReference type="SMART" id="SM00304">
    <property type="entry name" value="HAMP"/>
    <property type="match status" value="1"/>
</dbReference>
<dbReference type="STRING" id="1218108.GCA_000382425_03247"/>
<keyword evidence="6" id="KW-0597">Phosphoprotein</keyword>
<dbReference type="Pfam" id="PF00672">
    <property type="entry name" value="HAMP"/>
    <property type="match status" value="1"/>
</dbReference>
<dbReference type="Gene3D" id="3.30.565.10">
    <property type="entry name" value="Histidine kinase-like ATPase, C-terminal domain"/>
    <property type="match status" value="1"/>
</dbReference>
<dbReference type="InterPro" id="IPR000014">
    <property type="entry name" value="PAS"/>
</dbReference>
<accession>A0A511NI96</accession>
<dbReference type="Gene3D" id="6.10.340.10">
    <property type="match status" value="1"/>
</dbReference>
<feature type="domain" description="Histidine kinase" evidence="16">
    <location>
        <begin position="360"/>
        <end position="575"/>
    </location>
</feature>
<evidence type="ECO:0000256" key="1">
    <source>
        <dbReference type="ARBA" id="ARBA00000085"/>
    </source>
</evidence>
<dbReference type="PANTHER" id="PTHR42878">
    <property type="entry name" value="TWO-COMPONENT HISTIDINE KINASE"/>
    <property type="match status" value="1"/>
</dbReference>
<proteinExistence type="predicted"/>
<keyword evidence="5" id="KW-1003">Cell membrane</keyword>
<dbReference type="Gene3D" id="1.10.287.130">
    <property type="match status" value="1"/>
</dbReference>
<keyword evidence="12 15" id="KW-1133">Transmembrane helix</keyword>
<dbReference type="GO" id="GO:0000155">
    <property type="term" value="F:phosphorelay sensor kinase activity"/>
    <property type="evidence" value="ECO:0007669"/>
    <property type="project" value="InterPro"/>
</dbReference>
<dbReference type="PROSITE" id="PS50109">
    <property type="entry name" value="HIS_KIN"/>
    <property type="match status" value="1"/>
</dbReference>
<dbReference type="Pfam" id="PF02518">
    <property type="entry name" value="HATPase_c"/>
    <property type="match status" value="1"/>
</dbReference>
<evidence type="ECO:0000256" key="8">
    <source>
        <dbReference type="ARBA" id="ARBA00022692"/>
    </source>
</evidence>
<dbReference type="GO" id="GO:0000156">
    <property type="term" value="F:phosphorelay response regulator activity"/>
    <property type="evidence" value="ECO:0007669"/>
    <property type="project" value="TreeGrafter"/>
</dbReference>
<dbReference type="Pfam" id="PF00989">
    <property type="entry name" value="PAS"/>
    <property type="match status" value="1"/>
</dbReference>
<dbReference type="SUPFAM" id="SSF55874">
    <property type="entry name" value="ATPase domain of HSP90 chaperone/DNA topoisomerase II/histidine kinase"/>
    <property type="match status" value="1"/>
</dbReference>
<dbReference type="GeneID" id="84651286"/>
<evidence type="ECO:0000259" key="16">
    <source>
        <dbReference type="PROSITE" id="PS50109"/>
    </source>
</evidence>